<evidence type="ECO:0000313" key="12">
    <source>
        <dbReference type="Proteomes" id="UP000799438"/>
    </source>
</evidence>
<dbReference type="GO" id="GO:0006750">
    <property type="term" value="P:glutathione biosynthetic process"/>
    <property type="evidence" value="ECO:0007669"/>
    <property type="project" value="UniProtKB-UniRule"/>
</dbReference>
<dbReference type="EMBL" id="ML995514">
    <property type="protein sequence ID" value="KAF2136695.1"/>
    <property type="molecule type" value="Genomic_DNA"/>
</dbReference>
<name>A0A6A6B0D9_9PEZI</name>
<dbReference type="EC" id="6.3.2.2" evidence="3 10"/>
<keyword evidence="7 10" id="KW-0067">ATP-binding</keyword>
<keyword evidence="5 10" id="KW-0317">Glutathione biosynthesis</keyword>
<keyword evidence="12" id="KW-1185">Reference proteome</keyword>
<evidence type="ECO:0000256" key="9">
    <source>
        <dbReference type="ARBA" id="ARBA00032122"/>
    </source>
</evidence>
<dbReference type="Gene3D" id="3.30.590.50">
    <property type="match status" value="2"/>
</dbReference>
<dbReference type="GO" id="GO:0005524">
    <property type="term" value="F:ATP binding"/>
    <property type="evidence" value="ECO:0007669"/>
    <property type="project" value="UniProtKB-UniRule"/>
</dbReference>
<dbReference type="Proteomes" id="UP000799438">
    <property type="component" value="Unassembled WGS sequence"/>
</dbReference>
<dbReference type="OrthoDB" id="7939818at2759"/>
<dbReference type="Gene3D" id="1.10.8.960">
    <property type="match status" value="1"/>
</dbReference>
<dbReference type="GeneID" id="54296920"/>
<dbReference type="RefSeq" id="XP_033392413.1">
    <property type="nucleotide sequence ID" value="XM_033539424.1"/>
</dbReference>
<dbReference type="InterPro" id="IPR004308">
    <property type="entry name" value="GCS"/>
</dbReference>
<dbReference type="SUPFAM" id="SSF55931">
    <property type="entry name" value="Glutamine synthetase/guanido kinase"/>
    <property type="match status" value="1"/>
</dbReference>
<dbReference type="PANTHER" id="PTHR11164">
    <property type="entry name" value="GLUTAMATE CYSTEINE LIGASE"/>
    <property type="match status" value="1"/>
</dbReference>
<dbReference type="GO" id="GO:0017109">
    <property type="term" value="C:glutamate-cysteine ligase complex"/>
    <property type="evidence" value="ECO:0007669"/>
    <property type="project" value="TreeGrafter"/>
</dbReference>
<reference evidence="11" key="1">
    <citation type="journal article" date="2020" name="Stud. Mycol.">
        <title>101 Dothideomycetes genomes: a test case for predicting lifestyles and emergence of pathogens.</title>
        <authorList>
            <person name="Haridas S."/>
            <person name="Albert R."/>
            <person name="Binder M."/>
            <person name="Bloem J."/>
            <person name="Labutti K."/>
            <person name="Salamov A."/>
            <person name="Andreopoulos B."/>
            <person name="Baker S."/>
            <person name="Barry K."/>
            <person name="Bills G."/>
            <person name="Bluhm B."/>
            <person name="Cannon C."/>
            <person name="Castanera R."/>
            <person name="Culley D."/>
            <person name="Daum C."/>
            <person name="Ezra D."/>
            <person name="Gonzalez J."/>
            <person name="Henrissat B."/>
            <person name="Kuo A."/>
            <person name="Liang C."/>
            <person name="Lipzen A."/>
            <person name="Lutzoni F."/>
            <person name="Magnuson J."/>
            <person name="Mondo S."/>
            <person name="Nolan M."/>
            <person name="Ohm R."/>
            <person name="Pangilinan J."/>
            <person name="Park H.-J."/>
            <person name="Ramirez L."/>
            <person name="Alfaro M."/>
            <person name="Sun H."/>
            <person name="Tritt A."/>
            <person name="Yoshinaga Y."/>
            <person name="Zwiers L.-H."/>
            <person name="Turgeon B."/>
            <person name="Goodwin S."/>
            <person name="Spatafora J."/>
            <person name="Crous P."/>
            <person name="Grigoriev I."/>
        </authorList>
    </citation>
    <scope>NUCLEOTIDE SEQUENCE</scope>
    <source>
        <strain evidence="11">CBS 121167</strain>
    </source>
</reference>
<evidence type="ECO:0000256" key="6">
    <source>
        <dbReference type="ARBA" id="ARBA00022741"/>
    </source>
</evidence>
<dbReference type="Pfam" id="PF03074">
    <property type="entry name" value="GCS"/>
    <property type="match status" value="1"/>
</dbReference>
<evidence type="ECO:0000256" key="1">
    <source>
        <dbReference type="ARBA" id="ARBA00005006"/>
    </source>
</evidence>
<evidence type="ECO:0000256" key="4">
    <source>
        <dbReference type="ARBA" id="ARBA00022598"/>
    </source>
</evidence>
<evidence type="ECO:0000256" key="3">
    <source>
        <dbReference type="ARBA" id="ARBA00012220"/>
    </source>
</evidence>
<comment type="catalytic activity">
    <reaction evidence="10">
        <text>L-cysteine + L-glutamate + ATP = gamma-L-glutamyl-L-cysteine + ADP + phosphate + H(+)</text>
        <dbReference type="Rhea" id="RHEA:13285"/>
        <dbReference type="ChEBI" id="CHEBI:15378"/>
        <dbReference type="ChEBI" id="CHEBI:29985"/>
        <dbReference type="ChEBI" id="CHEBI:30616"/>
        <dbReference type="ChEBI" id="CHEBI:35235"/>
        <dbReference type="ChEBI" id="CHEBI:43474"/>
        <dbReference type="ChEBI" id="CHEBI:58173"/>
        <dbReference type="ChEBI" id="CHEBI:456216"/>
        <dbReference type="EC" id="6.3.2.2"/>
    </reaction>
</comment>
<organism evidence="11 12">
    <name type="scientific">Aplosporella prunicola CBS 121167</name>
    <dbReference type="NCBI Taxonomy" id="1176127"/>
    <lineage>
        <taxon>Eukaryota</taxon>
        <taxon>Fungi</taxon>
        <taxon>Dikarya</taxon>
        <taxon>Ascomycota</taxon>
        <taxon>Pezizomycotina</taxon>
        <taxon>Dothideomycetes</taxon>
        <taxon>Dothideomycetes incertae sedis</taxon>
        <taxon>Botryosphaeriales</taxon>
        <taxon>Aplosporellaceae</taxon>
        <taxon>Aplosporella</taxon>
    </lineage>
</organism>
<accession>A0A6A6B0D9</accession>
<keyword evidence="4 10" id="KW-0436">Ligase</keyword>
<evidence type="ECO:0000256" key="2">
    <source>
        <dbReference type="ARBA" id="ARBA00008100"/>
    </source>
</evidence>
<gene>
    <name evidence="11" type="ORF">K452DRAFT_279650</name>
</gene>
<sequence length="628" mass="70414">MGKQIDGAYVEWPETAEVASRVQDRAVEELLDLWEHGKTKTGFPPLWGDEVEYAIVRLDCAEKRAGLSSEQAAVLRRLKAASESGSSKESDHRCLDDLKRGKHAGYTPEFARYMVESEPEKPYGISARSLLSVERSMAERRIAIRRQLDINEYPFTLSIFPRLGADGTGEIALEALTNNSLISPEGRYQAAGINVKARRGTESNNVSVPLFQDAYSSRFPEALSPSTDPEQRRVALDSMVFGPGHCGFQVTFQGSDEKEARILHDQLVPLGPIMLALTAATPIYKGFLVDTDARWNQISQVVDDRSQHERQQSRGQRHPSWFACQTYIAQDERLSPSYQRADLPIHETAKARLEAAGMDTLLARHYSHILVRDPVIISRNTAESALSDNPQIATHEHFESLEGTVWPHVRFKLPPIDNAGIGWRVEFRSMETQFTDFENAAFAIFMILLRLAIPRYNLNMYAPIDKVQENMDRAHARDAVNQQTFWWRLDDPNGTTASTDQDAPPVELSLDAIVNGSPQNTGLLPLAEQHLHSAAFTPADRARIAPYLELVRRRASGEFWTAARWMRETVRAHPSYAGDGVVSEHVCFELMERVVRMVEGDRAERMFTAGVGEGVAEGERAPPPEARL</sequence>
<dbReference type="PANTHER" id="PTHR11164:SF0">
    <property type="entry name" value="GLUTAMATE--CYSTEINE LIGASE CATALYTIC SUBUNIT"/>
    <property type="match status" value="1"/>
</dbReference>
<evidence type="ECO:0000256" key="5">
    <source>
        <dbReference type="ARBA" id="ARBA00022684"/>
    </source>
</evidence>
<protein>
    <recommendedName>
        <fullName evidence="3 10">Glutamate--cysteine ligase</fullName>
        <ecNumber evidence="3 10">6.3.2.2</ecNumber>
    </recommendedName>
    <alternativeName>
        <fullName evidence="9 10">Gamma-ECS</fullName>
    </alternativeName>
    <alternativeName>
        <fullName evidence="8 10">Gamma-glutamylcysteine synthetase</fullName>
    </alternativeName>
</protein>
<evidence type="ECO:0000313" key="11">
    <source>
        <dbReference type="EMBL" id="KAF2136695.1"/>
    </source>
</evidence>
<evidence type="ECO:0000256" key="10">
    <source>
        <dbReference type="RuleBase" id="RU367135"/>
    </source>
</evidence>
<dbReference type="GO" id="GO:0004357">
    <property type="term" value="F:glutamate-cysteine ligase activity"/>
    <property type="evidence" value="ECO:0007669"/>
    <property type="project" value="UniProtKB-UniRule"/>
</dbReference>
<proteinExistence type="inferred from homology"/>
<keyword evidence="6 10" id="KW-0547">Nucleotide-binding</keyword>
<comment type="similarity">
    <text evidence="2 10">Belongs to the glutamate--cysteine ligase type 3 family.</text>
</comment>
<dbReference type="InterPro" id="IPR014746">
    <property type="entry name" value="Gln_synth/guanido_kin_cat_dom"/>
</dbReference>
<evidence type="ECO:0000256" key="7">
    <source>
        <dbReference type="ARBA" id="ARBA00022840"/>
    </source>
</evidence>
<dbReference type="UniPathway" id="UPA00142">
    <property type="reaction ID" value="UER00209"/>
</dbReference>
<comment type="pathway">
    <text evidence="1 10">Sulfur metabolism; glutathione biosynthesis; glutathione from L-cysteine and L-glutamate: step 1/2.</text>
</comment>
<evidence type="ECO:0000256" key="8">
    <source>
        <dbReference type="ARBA" id="ARBA00030585"/>
    </source>
</evidence>
<dbReference type="AlphaFoldDB" id="A0A6A6B0D9"/>